<reference evidence="1 2" key="1">
    <citation type="submission" date="2019-12" db="EMBL/GenBank/DDBJ databases">
        <title>Sequence classification of anaerobic respiratory reductive dehalogenases: First we see many, then we see few.</title>
        <authorList>
            <person name="Molenda O."/>
            <person name="Puentes Jacome L.A."/>
            <person name="Cao X."/>
            <person name="Nesbo C.L."/>
            <person name="Tang S."/>
            <person name="Morson N."/>
            <person name="Patron J."/>
            <person name="Lomheim L."/>
            <person name="Wishart D.S."/>
            <person name="Edwards E.A."/>
        </authorList>
    </citation>
    <scope>NUCLEOTIDE SEQUENCE [LARGE SCALE GENOMIC DNA]</scope>
    <source>
        <strain evidence="1 2">12DCA</strain>
    </source>
</reference>
<dbReference type="AlphaFoldDB" id="A0A857DJ98"/>
<dbReference type="RefSeq" id="WP_158208242.1">
    <property type="nucleotide sequence ID" value="NZ_CP046996.1"/>
</dbReference>
<accession>A0A857DJ98</accession>
<protein>
    <submittedName>
        <fullName evidence="1">Uncharacterized protein</fullName>
    </submittedName>
</protein>
<proteinExistence type="predicted"/>
<evidence type="ECO:0000313" key="1">
    <source>
        <dbReference type="EMBL" id="QHA00539.1"/>
    </source>
</evidence>
<evidence type="ECO:0000313" key="2">
    <source>
        <dbReference type="Proteomes" id="UP000430508"/>
    </source>
</evidence>
<dbReference type="Proteomes" id="UP000430508">
    <property type="component" value="Chromosome"/>
</dbReference>
<gene>
    <name evidence="1" type="ORF">GQ588_07795</name>
</gene>
<dbReference type="EMBL" id="CP046996">
    <property type="protein sequence ID" value="QHA00539.1"/>
    <property type="molecule type" value="Genomic_DNA"/>
</dbReference>
<organism evidence="1 2">
    <name type="scientific">Dehalobacter restrictus</name>
    <dbReference type="NCBI Taxonomy" id="55583"/>
    <lineage>
        <taxon>Bacteria</taxon>
        <taxon>Bacillati</taxon>
        <taxon>Bacillota</taxon>
        <taxon>Clostridia</taxon>
        <taxon>Eubacteriales</taxon>
        <taxon>Desulfitobacteriaceae</taxon>
        <taxon>Dehalobacter</taxon>
    </lineage>
</organism>
<name>A0A857DJ98_9FIRM</name>
<sequence length="87" mass="9949">MINIKNIETQMVYLGLIEKIAKSGNKYSIAKFVHDESQEVYEFFVSNDVVKEKAEKCLKYLPAAVTLELSSYQGSTRVDLRDVKQSK</sequence>